<feature type="transmembrane region" description="Helical" evidence="7">
    <location>
        <begin position="141"/>
        <end position="161"/>
    </location>
</feature>
<evidence type="ECO:0000313" key="10">
    <source>
        <dbReference type="Proteomes" id="UP000094570"/>
    </source>
</evidence>
<dbReference type="GO" id="GO:0005886">
    <property type="term" value="C:plasma membrane"/>
    <property type="evidence" value="ECO:0007669"/>
    <property type="project" value="UniProtKB-SubCell"/>
</dbReference>
<dbReference type="CDD" id="cd06354">
    <property type="entry name" value="PBP1_PrnA-like"/>
    <property type="match status" value="1"/>
</dbReference>
<dbReference type="SUPFAM" id="SSF53822">
    <property type="entry name" value="Periplasmic binding protein-like I"/>
    <property type="match status" value="1"/>
</dbReference>
<keyword evidence="5 7" id="KW-0472">Membrane</keyword>
<sequence length="371" mass="40398">MRNFGKLIFGLVLVTVFFGSSLFAFKAIMVTDTGGLGDKSFNDGTWAGIKKAASELKIEAKVIVSNEQTDYIPNLSKAAEEVMREKDGGIVFAVGFLLKDALEKVARQYPSVYFGAIDFTLDQPLPNVIGFLFKEHEGTFFVGYVAAAMTLTGSVGFIGGMRIPPVERYRIGYEAGVKAYSQLRGKKVQVVVGYTNEFSDPKKGKELALAQYSQGVDVILAAAGASGLGIFEAAKERSEAVAGKGYENIKKAALAKKRLYYAIGGDMDQDYIVPGLILTSALKRVDVASYLGVKWAYTGEFKGGTVFLGLKEDAVGWSEMKYTKDIILSRAPWVLNDMNYLKELIVSGKIVIPDNDNDLKVFNVSSVKLPK</sequence>
<dbReference type="Proteomes" id="UP000094570">
    <property type="component" value="Unassembled WGS sequence"/>
</dbReference>
<comment type="subcellular location">
    <subcellularLocation>
        <location evidence="1">Cell membrane</location>
        <topology evidence="1">Lipid-anchor</topology>
    </subcellularLocation>
</comment>
<keyword evidence="3" id="KW-1003">Cell membrane</keyword>
<reference evidence="10" key="1">
    <citation type="submission" date="2016-04" db="EMBL/GenBank/DDBJ databases">
        <title>The genome sequence project of a novel Fervidobacterium isolate from a hot spring in Thailand.</title>
        <authorList>
            <person name="Gonzalez J.M."/>
            <person name="Cuecas A."/>
            <person name="Kanoksilapatham W."/>
        </authorList>
    </citation>
    <scope>NUCLEOTIDE SEQUENCE [LARGE SCALE GENOMIC DNA]</scope>
    <source>
        <strain evidence="10">FC2004</strain>
    </source>
</reference>
<dbReference type="Gene3D" id="3.40.50.2300">
    <property type="match status" value="2"/>
</dbReference>
<protein>
    <submittedName>
        <fullName evidence="9">BMP family ABC transporter substrate-binding protein</fullName>
    </submittedName>
</protein>
<evidence type="ECO:0000256" key="6">
    <source>
        <dbReference type="ARBA" id="ARBA00023288"/>
    </source>
</evidence>
<dbReference type="AlphaFoldDB" id="A0A1E3G1W7"/>
<name>A0A1E3G1W7_9BACT</name>
<proteinExistence type="inferred from homology"/>
<keyword evidence="4" id="KW-0732">Signal</keyword>
<dbReference type="STRING" id="1008305.A4H02_06725"/>
<evidence type="ECO:0000256" key="4">
    <source>
        <dbReference type="ARBA" id="ARBA00022729"/>
    </source>
</evidence>
<keyword evidence="7" id="KW-0812">Transmembrane</keyword>
<evidence type="ECO:0000256" key="3">
    <source>
        <dbReference type="ARBA" id="ARBA00022475"/>
    </source>
</evidence>
<dbReference type="InterPro" id="IPR003760">
    <property type="entry name" value="PnrA-like"/>
</dbReference>
<comment type="similarity">
    <text evidence="2">Belongs to the BMP lipoprotein family.</text>
</comment>
<evidence type="ECO:0000259" key="8">
    <source>
        <dbReference type="Pfam" id="PF02608"/>
    </source>
</evidence>
<keyword evidence="7" id="KW-1133">Transmembrane helix</keyword>
<keyword evidence="6" id="KW-0449">Lipoprotein</keyword>
<evidence type="ECO:0000256" key="1">
    <source>
        <dbReference type="ARBA" id="ARBA00004193"/>
    </source>
</evidence>
<dbReference type="PANTHER" id="PTHR34296">
    <property type="entry name" value="TRANSCRIPTIONAL ACTIVATOR PROTEIN MED"/>
    <property type="match status" value="1"/>
</dbReference>
<dbReference type="EMBL" id="LWAF01000009">
    <property type="protein sequence ID" value="ODN30245.1"/>
    <property type="molecule type" value="Genomic_DNA"/>
</dbReference>
<feature type="domain" description="ABC transporter substrate-binding protein PnrA-like" evidence="8">
    <location>
        <begin position="26"/>
        <end position="353"/>
    </location>
</feature>
<evidence type="ECO:0000256" key="5">
    <source>
        <dbReference type="ARBA" id="ARBA00023136"/>
    </source>
</evidence>
<dbReference type="PANTHER" id="PTHR34296:SF2">
    <property type="entry name" value="ABC TRANSPORTER GUANOSINE-BINDING PROTEIN NUPN"/>
    <property type="match status" value="1"/>
</dbReference>
<dbReference type="Pfam" id="PF02608">
    <property type="entry name" value="Bmp"/>
    <property type="match status" value="1"/>
</dbReference>
<evidence type="ECO:0000313" key="9">
    <source>
        <dbReference type="EMBL" id="ODN30245.1"/>
    </source>
</evidence>
<accession>A0A1E3G1W7</accession>
<comment type="caution">
    <text evidence="9">The sequence shown here is derived from an EMBL/GenBank/DDBJ whole genome shotgun (WGS) entry which is preliminary data.</text>
</comment>
<dbReference type="InterPro" id="IPR050957">
    <property type="entry name" value="BMP_lipoprotein"/>
</dbReference>
<evidence type="ECO:0000256" key="7">
    <source>
        <dbReference type="SAM" id="Phobius"/>
    </source>
</evidence>
<dbReference type="InterPro" id="IPR028082">
    <property type="entry name" value="Peripla_BP_I"/>
</dbReference>
<organism evidence="9 10">
    <name type="scientific">Fervidobacterium thailandense</name>
    <dbReference type="NCBI Taxonomy" id="1008305"/>
    <lineage>
        <taxon>Bacteria</taxon>
        <taxon>Thermotogati</taxon>
        <taxon>Thermotogota</taxon>
        <taxon>Thermotogae</taxon>
        <taxon>Thermotogales</taxon>
        <taxon>Fervidobacteriaceae</taxon>
        <taxon>Fervidobacterium</taxon>
    </lineage>
</organism>
<keyword evidence="10" id="KW-1185">Reference proteome</keyword>
<evidence type="ECO:0000256" key="2">
    <source>
        <dbReference type="ARBA" id="ARBA00008610"/>
    </source>
</evidence>
<gene>
    <name evidence="9" type="ORF">A4H02_06725</name>
</gene>
<dbReference type="RefSeq" id="WP_069293399.1">
    <property type="nucleotide sequence ID" value="NZ_CP140110.1"/>
</dbReference>